<protein>
    <submittedName>
        <fullName evidence="2">Uncharacterized protein</fullName>
    </submittedName>
</protein>
<dbReference type="EMBL" id="CAJNOO010001320">
    <property type="protein sequence ID" value="CAF1134386.1"/>
    <property type="molecule type" value="Genomic_DNA"/>
</dbReference>
<gene>
    <name evidence="2" type="ORF">RFH988_LOCUS21041</name>
</gene>
<reference evidence="2" key="1">
    <citation type="submission" date="2021-02" db="EMBL/GenBank/DDBJ databases">
        <authorList>
            <person name="Nowell W R."/>
        </authorList>
    </citation>
    <scope>NUCLEOTIDE SEQUENCE</scope>
</reference>
<evidence type="ECO:0000256" key="1">
    <source>
        <dbReference type="SAM" id="MobiDB-lite"/>
    </source>
</evidence>
<evidence type="ECO:0000313" key="2">
    <source>
        <dbReference type="EMBL" id="CAF1134386.1"/>
    </source>
</evidence>
<organism evidence="2 3">
    <name type="scientific">Rotaria sordida</name>
    <dbReference type="NCBI Taxonomy" id="392033"/>
    <lineage>
        <taxon>Eukaryota</taxon>
        <taxon>Metazoa</taxon>
        <taxon>Spiralia</taxon>
        <taxon>Gnathifera</taxon>
        <taxon>Rotifera</taxon>
        <taxon>Eurotatoria</taxon>
        <taxon>Bdelloidea</taxon>
        <taxon>Philodinida</taxon>
        <taxon>Philodinidae</taxon>
        <taxon>Rotaria</taxon>
    </lineage>
</organism>
<comment type="caution">
    <text evidence="2">The sequence shown here is derived from an EMBL/GenBank/DDBJ whole genome shotgun (WGS) entry which is preliminary data.</text>
</comment>
<feature type="region of interest" description="Disordered" evidence="1">
    <location>
        <begin position="1"/>
        <end position="40"/>
    </location>
</feature>
<proteinExistence type="predicted"/>
<evidence type="ECO:0000313" key="3">
    <source>
        <dbReference type="Proteomes" id="UP000663882"/>
    </source>
</evidence>
<name>A0A814RKB9_9BILA</name>
<sequence length="121" mass="13854">MNEPVSVENAHQSMEVAESEKGLPLNEDFHPSNRNGEESQSRPFIFIPRHVLQWLRDGFVVKMIVACVVETLSDGEYFLWLDKTHEFRGKGCAEQTIGGVRQPETIGLSNFIRIEQLTRRP</sequence>
<dbReference type="AlphaFoldDB" id="A0A814RKB9"/>
<accession>A0A814RKB9</accession>
<dbReference type="Proteomes" id="UP000663882">
    <property type="component" value="Unassembled WGS sequence"/>
</dbReference>
<feature type="compositionally biased region" description="Basic and acidic residues" evidence="1">
    <location>
        <begin position="27"/>
        <end position="40"/>
    </location>
</feature>